<organism evidence="3 4">
    <name type="scientific">Salinirubellus salinus</name>
    <dbReference type="NCBI Taxonomy" id="1364945"/>
    <lineage>
        <taxon>Archaea</taxon>
        <taxon>Methanobacteriati</taxon>
        <taxon>Methanobacteriota</taxon>
        <taxon>Stenosarchaea group</taxon>
        <taxon>Halobacteria</taxon>
        <taxon>Halobacteriales</taxon>
        <taxon>Natronomonadaceae</taxon>
        <taxon>Salinirubellus</taxon>
    </lineage>
</organism>
<dbReference type="GO" id="GO:0044272">
    <property type="term" value="P:sulfur compound biosynthetic process"/>
    <property type="evidence" value="ECO:0007669"/>
    <property type="project" value="UniProtKB-ARBA"/>
</dbReference>
<dbReference type="InterPro" id="IPR050771">
    <property type="entry name" value="Alpha-ketoacid_DH_E1_comp"/>
</dbReference>
<dbReference type="CDD" id="cd02000">
    <property type="entry name" value="TPP_E1_PDC_ADC_BCADC"/>
    <property type="match status" value="1"/>
</dbReference>
<dbReference type="Gene3D" id="3.40.50.970">
    <property type="match status" value="1"/>
</dbReference>
<dbReference type="RefSeq" id="WP_260643673.1">
    <property type="nucleotide sequence ID" value="NZ_CP104003.1"/>
</dbReference>
<dbReference type="Pfam" id="PF00676">
    <property type="entry name" value="E1_dh"/>
    <property type="match status" value="1"/>
</dbReference>
<reference evidence="3" key="1">
    <citation type="submission" date="2022-09" db="EMBL/GenBank/DDBJ databases">
        <title>Diverse halophilic archaea isolated from saline environments.</title>
        <authorList>
            <person name="Cui H.-L."/>
        </authorList>
    </citation>
    <scope>NUCLEOTIDE SEQUENCE</scope>
    <source>
        <strain evidence="3">ZS-35-S2</strain>
    </source>
</reference>
<feature type="domain" description="Dehydrogenase E1 component" evidence="2">
    <location>
        <begin position="47"/>
        <end position="328"/>
    </location>
</feature>
<dbReference type="GO" id="GO:0016624">
    <property type="term" value="F:oxidoreductase activity, acting on the aldehyde or oxo group of donors, disulfide as acceptor"/>
    <property type="evidence" value="ECO:0007669"/>
    <property type="project" value="InterPro"/>
</dbReference>
<accession>A0A9E7R7I3</accession>
<name>A0A9E7R7I3_9EURY</name>
<dbReference type="PANTHER" id="PTHR43380:SF1">
    <property type="entry name" value="2-OXOISOVALERATE DEHYDROGENASE SUBUNIT ALPHA, MITOCHONDRIAL"/>
    <property type="match status" value="1"/>
</dbReference>
<evidence type="ECO:0000259" key="2">
    <source>
        <dbReference type="Pfam" id="PF00676"/>
    </source>
</evidence>
<evidence type="ECO:0000313" key="3">
    <source>
        <dbReference type="EMBL" id="UWM56559.1"/>
    </source>
</evidence>
<gene>
    <name evidence="3" type="ORF">N0B31_09755</name>
</gene>
<dbReference type="PANTHER" id="PTHR43380">
    <property type="entry name" value="2-OXOISOVALERATE DEHYDROGENASE SUBUNIT ALPHA, MITOCHONDRIAL"/>
    <property type="match status" value="1"/>
</dbReference>
<dbReference type="InterPro" id="IPR001017">
    <property type="entry name" value="DH_E1"/>
</dbReference>
<dbReference type="EMBL" id="CP104003">
    <property type="protein sequence ID" value="UWM56559.1"/>
    <property type="molecule type" value="Genomic_DNA"/>
</dbReference>
<dbReference type="GO" id="GO:0009083">
    <property type="term" value="P:branched-chain amino acid catabolic process"/>
    <property type="evidence" value="ECO:0007669"/>
    <property type="project" value="TreeGrafter"/>
</dbReference>
<keyword evidence="1" id="KW-0560">Oxidoreductase</keyword>
<sequence>MTVDPAAVLDREPDDPVQVLDPDGEVVAPDLLPALSEEALLDIYLDMRTTRRFDERMVSLQRQGRIGTYSPAAGQEASQVATTHALREDDPVSYQYREHGAVVSRGFPDEYVLYWAGYEAGNAALWDSHVFPLNISIAGHIPHATGLAWAADLKGDDAVVACHFGDGATSEGDFHEGLNFAGVFDTPSVFVCHNNGWAISIPREDQTRSATIAQKATAYGFDGIQVDGMDPLACYVAMDAAARNARGETDDERPRPVLLETLEYRYGAHTTADDPDAYRDDDEVEQWREKDPIDRLEAYLRDRGLLDDERVEALGETAETRVADAVDALADVTADPDEMFADAYAELPPRMRDQREYLRALRERHGDGVLLREE</sequence>
<keyword evidence="4" id="KW-1185">Reference proteome</keyword>
<dbReference type="GeneID" id="74942707"/>
<evidence type="ECO:0000256" key="1">
    <source>
        <dbReference type="ARBA" id="ARBA00023002"/>
    </source>
</evidence>
<dbReference type="InterPro" id="IPR029061">
    <property type="entry name" value="THDP-binding"/>
</dbReference>
<dbReference type="SUPFAM" id="SSF52518">
    <property type="entry name" value="Thiamin diphosphate-binding fold (THDP-binding)"/>
    <property type="match status" value="1"/>
</dbReference>
<protein>
    <submittedName>
        <fullName evidence="3">Thiamine pyrophosphate-dependent enzyme</fullName>
    </submittedName>
</protein>
<dbReference type="Proteomes" id="UP001057580">
    <property type="component" value="Chromosome"/>
</dbReference>
<dbReference type="AlphaFoldDB" id="A0A9E7R7I3"/>
<proteinExistence type="predicted"/>
<evidence type="ECO:0000313" key="4">
    <source>
        <dbReference type="Proteomes" id="UP001057580"/>
    </source>
</evidence>
<dbReference type="KEGG" id="ssai:N0B31_09755"/>